<dbReference type="EMBL" id="UINC01189496">
    <property type="protein sequence ID" value="SVE03210.1"/>
    <property type="molecule type" value="Genomic_DNA"/>
</dbReference>
<sequence>FQQCAHSILLTLLLKRISLLLTKPSLSIGLFVISLFGASAQDEVKRTPWGKPDLNGYWDYHHLTPLQRPERFAGIAVMNEEQAKDWEDNAYNREAENRGRSNPNVNYVGVDLWHEEAFAEWETDDHRTSLITDPPDGRLPAIRESRQAELRARARYRGYSRGPEDRTMQERCIWSPQSVPPIKTLIENAMLQLVLTEEFAVIQTERLHDSRVIPLDNRPPLSSEVKQYYGSSTGYWDNDTLVIETTGIHPSYS</sequence>
<reference evidence="1" key="1">
    <citation type="submission" date="2018-05" db="EMBL/GenBank/DDBJ databases">
        <authorList>
            <person name="Lanie J.A."/>
            <person name="Ng W.-L."/>
            <person name="Kazmierczak K.M."/>
            <person name="Andrzejewski T.M."/>
            <person name="Davidsen T.M."/>
            <person name="Wayne K.J."/>
            <person name="Tettelin H."/>
            <person name="Glass J.I."/>
            <person name="Rusch D."/>
            <person name="Podicherti R."/>
            <person name="Tsui H.-C.T."/>
            <person name="Winkler M.E."/>
        </authorList>
    </citation>
    <scope>NUCLEOTIDE SEQUENCE</scope>
</reference>
<feature type="non-terminal residue" evidence="1">
    <location>
        <position position="253"/>
    </location>
</feature>
<gene>
    <name evidence="1" type="ORF">METZ01_LOCUS456064</name>
</gene>
<feature type="non-terminal residue" evidence="1">
    <location>
        <position position="1"/>
    </location>
</feature>
<organism evidence="1">
    <name type="scientific">marine metagenome</name>
    <dbReference type="NCBI Taxonomy" id="408172"/>
    <lineage>
        <taxon>unclassified sequences</taxon>
        <taxon>metagenomes</taxon>
        <taxon>ecological metagenomes</taxon>
    </lineage>
</organism>
<accession>A0A383A6G3</accession>
<evidence type="ECO:0000313" key="1">
    <source>
        <dbReference type="EMBL" id="SVE03210.1"/>
    </source>
</evidence>
<name>A0A383A6G3_9ZZZZ</name>
<proteinExistence type="predicted"/>
<protein>
    <submittedName>
        <fullName evidence="1">Uncharacterized protein</fullName>
    </submittedName>
</protein>
<dbReference type="AlphaFoldDB" id="A0A383A6G3"/>